<sequence>MQLKKEFIELSNYFNKNINEDKLLFIGMFLNFYLTEDNFKNQKEIKENIKIYFKKDKTPMEIVKEVINNQKAELKELLNNLFLAMTNKEENKSIDEYKNTWSYFLENL</sequence>
<dbReference type="AlphaFoldDB" id="X7RYB2"/>
<accession>X7RYB2</accession>
<dbReference type="EMBL" id="JAOZ01000012">
    <property type="protein sequence ID" value="ETZ25805.1"/>
    <property type="molecule type" value="Genomic_DNA"/>
</dbReference>
<comment type="caution">
    <text evidence="2">The sequence shown here is derived from an EMBL/GenBank/DDBJ whole genome shotgun (WGS) entry which is preliminary data.</text>
</comment>
<reference evidence="2" key="1">
    <citation type="submission" date="2014-01" db="EMBL/GenBank/DDBJ databases">
        <title>The Genome Sequence of Fusobacterium nucleatum 13_3C.</title>
        <authorList>
            <consortium name="The Broad Institute Genomics Platform"/>
            <person name="Earl A."/>
            <person name="Allen-Vercoe E."/>
            <person name="Daigneault M."/>
            <person name="Young S.K."/>
            <person name="Zeng Q."/>
            <person name="Gargeya S."/>
            <person name="Fitzgerald M."/>
            <person name="Abouelleil A."/>
            <person name="Alvarado L."/>
            <person name="Chapman S.B."/>
            <person name="Gainer-Dewar J."/>
            <person name="Goldberg J."/>
            <person name="Griggs A."/>
            <person name="Gujja S."/>
            <person name="Hansen M."/>
            <person name="Howarth C."/>
            <person name="Imamovic A."/>
            <person name="Ireland A."/>
            <person name="Larimer J."/>
            <person name="McCowan C."/>
            <person name="Murphy C."/>
            <person name="Pearson M."/>
            <person name="Poon T.W."/>
            <person name="Priest M."/>
            <person name="Roberts A."/>
            <person name="Saif S."/>
            <person name="Shea T."/>
            <person name="Sykes S."/>
            <person name="Wortman J."/>
            <person name="Nusbaum C."/>
            <person name="Birren B."/>
        </authorList>
    </citation>
    <scope>NUCLEOTIDE SEQUENCE [LARGE SCALE GENOMIC DNA]</scope>
    <source>
        <strain evidence="2">13_3C</strain>
    </source>
</reference>
<dbReference type="PATRIC" id="fig|1357398.3.peg.1462"/>
<organism evidence="2">
    <name type="scientific">Fusobacterium nucleatum 13_3C</name>
    <dbReference type="NCBI Taxonomy" id="1357398"/>
    <lineage>
        <taxon>Bacteria</taxon>
        <taxon>Fusobacteriati</taxon>
        <taxon>Fusobacteriota</taxon>
        <taxon>Fusobacteriia</taxon>
        <taxon>Fusobacteriales</taxon>
        <taxon>Fusobacteriaceae</taxon>
        <taxon>Fusobacterium</taxon>
    </lineage>
</organism>
<dbReference type="HOGENOM" id="CLU_176171_0_0_0"/>
<gene>
    <name evidence="2" type="ORF">HMPREF2085_01477</name>
</gene>
<protein>
    <submittedName>
        <fullName evidence="2">Uncharacterized protein</fullName>
    </submittedName>
</protein>
<evidence type="ECO:0000256" key="1">
    <source>
        <dbReference type="SAM" id="Coils"/>
    </source>
</evidence>
<feature type="coiled-coil region" evidence="1">
    <location>
        <begin position="60"/>
        <end position="91"/>
    </location>
</feature>
<name>X7RYB2_FUSNU</name>
<keyword evidence="1" id="KW-0175">Coiled coil</keyword>
<evidence type="ECO:0000313" key="2">
    <source>
        <dbReference type="EMBL" id="ETZ25805.1"/>
    </source>
</evidence>
<proteinExistence type="predicted"/>